<organism evidence="2 3">
    <name type="scientific">Streblomastix strix</name>
    <dbReference type="NCBI Taxonomy" id="222440"/>
    <lineage>
        <taxon>Eukaryota</taxon>
        <taxon>Metamonada</taxon>
        <taxon>Preaxostyla</taxon>
        <taxon>Oxymonadida</taxon>
        <taxon>Streblomastigidae</taxon>
        <taxon>Streblomastix</taxon>
    </lineage>
</organism>
<dbReference type="AlphaFoldDB" id="A0A5J4UEN8"/>
<evidence type="ECO:0000313" key="3">
    <source>
        <dbReference type="Proteomes" id="UP000324800"/>
    </source>
</evidence>
<dbReference type="PANTHER" id="PTHR33050">
    <property type="entry name" value="REVERSE TRANSCRIPTASE DOMAIN-CONTAINING PROTEIN"/>
    <property type="match status" value="1"/>
</dbReference>
<feature type="domain" description="Reverse transcriptase" evidence="1">
    <location>
        <begin position="101"/>
        <end position="284"/>
    </location>
</feature>
<dbReference type="Gene3D" id="3.10.10.10">
    <property type="entry name" value="HIV Type 1 Reverse Transcriptase, subunit A, domain 1"/>
    <property type="match status" value="1"/>
</dbReference>
<dbReference type="CDD" id="cd09275">
    <property type="entry name" value="RNase_HI_RT_DIRS1"/>
    <property type="match status" value="1"/>
</dbReference>
<sequence length="645" mass="75567">MGIQNKTKEETHTLEISPRNLMEETLQPQPDTGMGGKTIRYLEAWKLVKGVEFIQKWFFLLFKSEDSEKRLQERLRICPFSGSKEEETAYTEKLEEELRENIIEQIHPEQAKWFNPTFIIPKPHQKWRKILDASALNKEIQTIHFKMNGTDQVRDLIRKGDWATSLDLKSAFHHLIVYPPHRPYLAFEAMGKVYQYRAMPFGTQHSPIFFAQALAMVLTKIRRESDIRILNYVDDLLLLHQNKERLREQTLTIMKILETFGWTIAQEKCEIEPKQQINFLGWTWDLKRMYIKMTDLRKQELRYQLKRLISLTEKQVPIKIKYLASIIGKLNFLRVQVREASLYLKLMDSAKTRALKNKEWRENMIPPKEILQELYWWHGVIVRNQEMTLEVRIPEAVMVSDASPKGWGVTLELQTGDTLVQHGEWNKEQKKWTSNKKEMEAIFLGLFRYGQVFKELQIKAILIRSDSSTAVQDLAKQRAGLTLVAEVKKIVRLCQQLRIQIQTQHIPGVQNKITDALSRLSTQGDYSVKKEIFIALCQAWQIIPTLDLFATGENKLVDRFVAIGEEEEGAEWLNAFSRPWKEEIFWIHPPIPKIGKALIAWERFKPKSIMIAPWWPGQIWFTSLLTDSSRYLILGESSLILNPGK</sequence>
<evidence type="ECO:0000259" key="1">
    <source>
        <dbReference type="PROSITE" id="PS50878"/>
    </source>
</evidence>
<dbReference type="Proteomes" id="UP000324800">
    <property type="component" value="Unassembled WGS sequence"/>
</dbReference>
<dbReference type="PROSITE" id="PS50878">
    <property type="entry name" value="RT_POL"/>
    <property type="match status" value="1"/>
</dbReference>
<dbReference type="OrthoDB" id="6771932at2759"/>
<dbReference type="InterPro" id="IPR036397">
    <property type="entry name" value="RNaseH_sf"/>
</dbReference>
<dbReference type="PANTHER" id="PTHR33050:SF7">
    <property type="entry name" value="RIBONUCLEASE H"/>
    <property type="match status" value="1"/>
</dbReference>
<gene>
    <name evidence="2" type="ORF">EZS28_035902</name>
</gene>
<proteinExistence type="predicted"/>
<dbReference type="EMBL" id="SNRW01017217">
    <property type="protein sequence ID" value="KAA6368570.1"/>
    <property type="molecule type" value="Genomic_DNA"/>
</dbReference>
<dbReference type="InterPro" id="IPR000477">
    <property type="entry name" value="RT_dom"/>
</dbReference>
<evidence type="ECO:0000313" key="2">
    <source>
        <dbReference type="EMBL" id="KAA6368570.1"/>
    </source>
</evidence>
<protein>
    <submittedName>
        <fullName evidence="2">Putative Transposon Ty3-I Gag-Pol polyprotein</fullName>
    </submittedName>
</protein>
<name>A0A5J4UEN8_9EUKA</name>
<reference evidence="2 3" key="1">
    <citation type="submission" date="2019-03" db="EMBL/GenBank/DDBJ databases">
        <title>Single cell metagenomics reveals metabolic interactions within the superorganism composed of flagellate Streblomastix strix and complex community of Bacteroidetes bacteria on its surface.</title>
        <authorList>
            <person name="Treitli S.C."/>
            <person name="Kolisko M."/>
            <person name="Husnik F."/>
            <person name="Keeling P."/>
            <person name="Hampl V."/>
        </authorList>
    </citation>
    <scope>NUCLEOTIDE SEQUENCE [LARGE SCALE GENOMIC DNA]</scope>
    <source>
        <strain evidence="2">ST1C</strain>
    </source>
</reference>
<dbReference type="InterPro" id="IPR052055">
    <property type="entry name" value="Hepadnavirus_pol/RT"/>
</dbReference>
<dbReference type="SUPFAM" id="SSF56672">
    <property type="entry name" value="DNA/RNA polymerases"/>
    <property type="match status" value="1"/>
</dbReference>
<dbReference type="Gene3D" id="3.30.420.10">
    <property type="entry name" value="Ribonuclease H-like superfamily/Ribonuclease H"/>
    <property type="match status" value="1"/>
</dbReference>
<dbReference type="InterPro" id="IPR043502">
    <property type="entry name" value="DNA/RNA_pol_sf"/>
</dbReference>
<accession>A0A5J4UEN8</accession>
<feature type="non-terminal residue" evidence="2">
    <location>
        <position position="645"/>
    </location>
</feature>
<dbReference type="GO" id="GO:0003676">
    <property type="term" value="F:nucleic acid binding"/>
    <property type="evidence" value="ECO:0007669"/>
    <property type="project" value="InterPro"/>
</dbReference>
<dbReference type="Gene3D" id="3.30.70.270">
    <property type="match status" value="1"/>
</dbReference>
<dbReference type="InterPro" id="IPR043128">
    <property type="entry name" value="Rev_trsase/Diguanyl_cyclase"/>
</dbReference>
<comment type="caution">
    <text evidence="2">The sequence shown here is derived from an EMBL/GenBank/DDBJ whole genome shotgun (WGS) entry which is preliminary data.</text>
</comment>
<dbReference type="Pfam" id="PF00078">
    <property type="entry name" value="RVT_1"/>
    <property type="match status" value="1"/>
</dbReference>